<dbReference type="InterPro" id="IPR001680">
    <property type="entry name" value="WD40_rpt"/>
</dbReference>
<dbReference type="Proteomes" id="UP000783686">
    <property type="component" value="Unassembled WGS sequence"/>
</dbReference>
<dbReference type="Proteomes" id="UP000614601">
    <property type="component" value="Unassembled WGS sequence"/>
</dbReference>
<dbReference type="PANTHER" id="PTHR14593">
    <property type="entry name" value="WD REPEAT-CONTAINING PROTEIN 11"/>
    <property type="match status" value="1"/>
</dbReference>
<dbReference type="EMBL" id="CAJFCW020000001">
    <property type="protein sequence ID" value="CAG9082084.1"/>
    <property type="molecule type" value="Genomic_DNA"/>
</dbReference>
<dbReference type="InterPro" id="IPR039694">
    <property type="entry name" value="WDR11"/>
</dbReference>
<evidence type="ECO:0000259" key="2">
    <source>
        <dbReference type="Pfam" id="PF23753"/>
    </source>
</evidence>
<feature type="domain" description="WDR11 TPR" evidence="2">
    <location>
        <begin position="768"/>
        <end position="870"/>
    </location>
</feature>
<dbReference type="SMART" id="SM00320">
    <property type="entry name" value="WD40"/>
    <property type="match status" value="4"/>
</dbReference>
<dbReference type="InterPro" id="IPR057853">
    <property type="entry name" value="Beta-prop_WDR11_2nd"/>
</dbReference>
<dbReference type="InterPro" id="IPR057854">
    <property type="entry name" value="TPR_WDR11"/>
</dbReference>
<dbReference type="PANTHER" id="PTHR14593:SF5">
    <property type="entry name" value="WD REPEAT-CONTAINING PROTEIN 11"/>
    <property type="match status" value="1"/>
</dbReference>
<dbReference type="Pfam" id="PF23753">
    <property type="entry name" value="TPR_WDR11"/>
    <property type="match status" value="1"/>
</dbReference>
<dbReference type="EMBL" id="CAJFDH010000001">
    <property type="protein sequence ID" value="CAD5206515.1"/>
    <property type="molecule type" value="Genomic_DNA"/>
</dbReference>
<evidence type="ECO:0000313" key="3">
    <source>
        <dbReference type="EMBL" id="CAD5206515.1"/>
    </source>
</evidence>
<keyword evidence="4" id="KW-1185">Reference proteome</keyword>
<evidence type="ECO:0000259" key="1">
    <source>
        <dbReference type="Pfam" id="PF23752"/>
    </source>
</evidence>
<dbReference type="SUPFAM" id="SSF50978">
    <property type="entry name" value="WD40 repeat-like"/>
    <property type="match status" value="2"/>
</dbReference>
<gene>
    <name evidence="3" type="ORF">BOKJ2_LOCUS1199</name>
</gene>
<dbReference type="Gene3D" id="2.130.10.10">
    <property type="entry name" value="YVTN repeat-like/Quinoprotein amine dehydrogenase"/>
    <property type="match status" value="3"/>
</dbReference>
<protein>
    <recommendedName>
        <fullName evidence="5">WD_REPEATS_REGION domain-containing protein</fullName>
    </recommendedName>
</protein>
<feature type="domain" description="WDR11 second beta-propeller" evidence="1">
    <location>
        <begin position="396"/>
        <end position="512"/>
    </location>
</feature>
<evidence type="ECO:0008006" key="5">
    <source>
        <dbReference type="Google" id="ProtNLM"/>
    </source>
</evidence>
<organism evidence="3 4">
    <name type="scientific">Bursaphelenchus okinawaensis</name>
    <dbReference type="NCBI Taxonomy" id="465554"/>
    <lineage>
        <taxon>Eukaryota</taxon>
        <taxon>Metazoa</taxon>
        <taxon>Ecdysozoa</taxon>
        <taxon>Nematoda</taxon>
        <taxon>Chromadorea</taxon>
        <taxon>Rhabditida</taxon>
        <taxon>Tylenchina</taxon>
        <taxon>Tylenchomorpha</taxon>
        <taxon>Aphelenchoidea</taxon>
        <taxon>Aphelenchoididae</taxon>
        <taxon>Bursaphelenchus</taxon>
    </lineage>
</organism>
<name>A0A811JT43_9BILA</name>
<accession>A0A811JT43</accession>
<evidence type="ECO:0000313" key="4">
    <source>
        <dbReference type="Proteomes" id="UP000614601"/>
    </source>
</evidence>
<reference evidence="3" key="1">
    <citation type="submission" date="2020-09" db="EMBL/GenBank/DDBJ databases">
        <authorList>
            <person name="Kikuchi T."/>
        </authorList>
    </citation>
    <scope>NUCLEOTIDE SEQUENCE</scope>
    <source>
        <strain evidence="3">SH1</strain>
    </source>
</reference>
<comment type="caution">
    <text evidence="3">The sequence shown here is derived from an EMBL/GenBank/DDBJ whole genome shotgun (WGS) entry which is preliminary data.</text>
</comment>
<sequence length="944" mass="106827">MPFCFPGLQNVNNIQGPLEWSDFNLLACASENTLVVIDTEKLALIQTLTKNKNNITQLSWQPAAECQSNSIYCATADCSGSIVIWDIVHGKVVHEFSSQNVFTGLKWLSLEDEQHKFCYLISLSTRSTVTLYDSLSGFVLWTFKSGLTLNQMDFNPFKYNEIAFVIDNVSLKFTYNFNTKQPFHLDNLTTTIKLPESHKTPHIRQIEYNKAYPNRLFLLLADRVVIMHTETKVFIYSCLFDNLGAVTKIFPCSMRDAFYSLRSSGVVNLNVGNVINVDDGAKSVMNYDNVVNSETQRMSNKIIVKASALCPLTESKVAVLLSNGRLVVHQLWSEEEKDSLVDFVKLTDDLVNVLAPNLRFSQRAYLDSLGVGCTHVRVRPMNATKNLPDDLDSGLLAAVGSTTGAAYLVDVLKCKVVRVFQIHSCQIRALEWGGSDCLVTAAYSASLSSSTVRNDLFITNIRTGQKKRLRPETEESQIELLRVSYYHCYLAVSFRREPLEIWDLKSRRLLRRMSKKCPIIMDMNWFARHTKTPSTSNVIRENLVVMDVDNHLYHVVVKGLHVKDGKEVNTEWSKNSAPLTRVVWKDDYLVFGDTMGFLRIWDLGKKKNREIKDSNQNKGSVLRMVFSSLAGDYTLSVLHQSYIAVWDVESLQLLQRIEMNGLVMLDVDMSGVTPVYMTSAGSMHYGAHGEHLCAPIPENDISPTTKSYMNIDSVDVPSLHPALKHVSLCHRLQEGTLNDLPTYLNFLWSSDMSKKLLLFDVGLLLEREDSEDVVNYIVENAIVLKKNDWATSLLLDKSSKPGDPDALSNAFKACLISADVSKEESRCLIKMVATNLIASGKISEGVQLLYLIDQKEEACKYLMSQGFFDKAYKYLKLDENCEQECLSKCLYKKRMLMITPKMAEFMLHASKSDWSKCTEQLRSLKLDRFVDKMGFPDEITTTII</sequence>
<dbReference type="Pfam" id="PF23752">
    <property type="entry name" value="Beta-prop_WDR11_2nd"/>
    <property type="match status" value="1"/>
</dbReference>
<dbReference type="AlphaFoldDB" id="A0A811JT43"/>
<dbReference type="GO" id="GO:0005737">
    <property type="term" value="C:cytoplasm"/>
    <property type="evidence" value="ECO:0007669"/>
    <property type="project" value="TreeGrafter"/>
</dbReference>
<dbReference type="OrthoDB" id="1291858at2759"/>
<proteinExistence type="predicted"/>
<dbReference type="InterPro" id="IPR015943">
    <property type="entry name" value="WD40/YVTN_repeat-like_dom_sf"/>
</dbReference>
<dbReference type="InterPro" id="IPR036322">
    <property type="entry name" value="WD40_repeat_dom_sf"/>
</dbReference>